<evidence type="ECO:0000313" key="2">
    <source>
        <dbReference type="EMBL" id="KAK4201101.1"/>
    </source>
</evidence>
<evidence type="ECO:0000313" key="3">
    <source>
        <dbReference type="Proteomes" id="UP001303160"/>
    </source>
</evidence>
<reference evidence="2" key="2">
    <citation type="submission" date="2023-05" db="EMBL/GenBank/DDBJ databases">
        <authorList>
            <consortium name="Lawrence Berkeley National Laboratory"/>
            <person name="Steindorff A."/>
            <person name="Hensen N."/>
            <person name="Bonometti L."/>
            <person name="Westerberg I."/>
            <person name="Brannstrom I.O."/>
            <person name="Guillou S."/>
            <person name="Cros-Aarteil S."/>
            <person name="Calhoun S."/>
            <person name="Haridas S."/>
            <person name="Kuo A."/>
            <person name="Mondo S."/>
            <person name="Pangilinan J."/>
            <person name="Riley R."/>
            <person name="Labutti K."/>
            <person name="Andreopoulos B."/>
            <person name="Lipzen A."/>
            <person name="Chen C."/>
            <person name="Yanf M."/>
            <person name="Daum C."/>
            <person name="Ng V."/>
            <person name="Clum A."/>
            <person name="Ohm R."/>
            <person name="Martin F."/>
            <person name="Silar P."/>
            <person name="Natvig D."/>
            <person name="Lalanne C."/>
            <person name="Gautier V."/>
            <person name="Ament-Velasquez S.L."/>
            <person name="Kruys A."/>
            <person name="Hutchinson M.I."/>
            <person name="Powell A.J."/>
            <person name="Barry K."/>
            <person name="Miller A.N."/>
            <person name="Grigoriev I.V."/>
            <person name="Debuchy R."/>
            <person name="Gladieux P."/>
            <person name="Thoren M.H."/>
            <person name="Johannesson H."/>
        </authorList>
    </citation>
    <scope>NUCLEOTIDE SEQUENCE</scope>
    <source>
        <strain evidence="2">CBS 315.58</strain>
    </source>
</reference>
<feature type="chain" id="PRO_5042869542" description="Secreted protein" evidence="1">
    <location>
        <begin position="29"/>
        <end position="77"/>
    </location>
</feature>
<accession>A0AAN6XIW0</accession>
<organism evidence="2 3">
    <name type="scientific">Triangularia verruculosa</name>
    <dbReference type="NCBI Taxonomy" id="2587418"/>
    <lineage>
        <taxon>Eukaryota</taxon>
        <taxon>Fungi</taxon>
        <taxon>Dikarya</taxon>
        <taxon>Ascomycota</taxon>
        <taxon>Pezizomycotina</taxon>
        <taxon>Sordariomycetes</taxon>
        <taxon>Sordariomycetidae</taxon>
        <taxon>Sordariales</taxon>
        <taxon>Podosporaceae</taxon>
        <taxon>Triangularia</taxon>
    </lineage>
</organism>
<dbReference type="EMBL" id="MU863911">
    <property type="protein sequence ID" value="KAK4201101.1"/>
    <property type="molecule type" value="Genomic_DNA"/>
</dbReference>
<evidence type="ECO:0000256" key="1">
    <source>
        <dbReference type="SAM" id="SignalP"/>
    </source>
</evidence>
<gene>
    <name evidence="2" type="ORF">QBC40DRAFT_278848</name>
</gene>
<name>A0AAN6XIW0_9PEZI</name>
<keyword evidence="1" id="KW-0732">Signal</keyword>
<feature type="signal peptide" evidence="1">
    <location>
        <begin position="1"/>
        <end position="28"/>
    </location>
</feature>
<dbReference type="Proteomes" id="UP001303160">
    <property type="component" value="Unassembled WGS sequence"/>
</dbReference>
<keyword evidence="3" id="KW-1185">Reference proteome</keyword>
<protein>
    <recommendedName>
        <fullName evidence="4">Secreted protein</fullName>
    </recommendedName>
</protein>
<proteinExistence type="predicted"/>
<sequence length="77" mass="8779">MCLFVYLERKHFLLCLLLGLILCGKAVCGRVMGSVELFTYCLLFCYMRCLEFRGEMCALFWDVLCLGREGGVCYGGK</sequence>
<reference evidence="2" key="1">
    <citation type="journal article" date="2023" name="Mol. Phylogenet. Evol.">
        <title>Genome-scale phylogeny and comparative genomics of the fungal order Sordariales.</title>
        <authorList>
            <person name="Hensen N."/>
            <person name="Bonometti L."/>
            <person name="Westerberg I."/>
            <person name="Brannstrom I.O."/>
            <person name="Guillou S."/>
            <person name="Cros-Aarteil S."/>
            <person name="Calhoun S."/>
            <person name="Haridas S."/>
            <person name="Kuo A."/>
            <person name="Mondo S."/>
            <person name="Pangilinan J."/>
            <person name="Riley R."/>
            <person name="LaButti K."/>
            <person name="Andreopoulos B."/>
            <person name="Lipzen A."/>
            <person name="Chen C."/>
            <person name="Yan M."/>
            <person name="Daum C."/>
            <person name="Ng V."/>
            <person name="Clum A."/>
            <person name="Steindorff A."/>
            <person name="Ohm R.A."/>
            <person name="Martin F."/>
            <person name="Silar P."/>
            <person name="Natvig D.O."/>
            <person name="Lalanne C."/>
            <person name="Gautier V."/>
            <person name="Ament-Velasquez S.L."/>
            <person name="Kruys A."/>
            <person name="Hutchinson M.I."/>
            <person name="Powell A.J."/>
            <person name="Barry K."/>
            <person name="Miller A.N."/>
            <person name="Grigoriev I.V."/>
            <person name="Debuchy R."/>
            <person name="Gladieux P."/>
            <person name="Hiltunen Thoren M."/>
            <person name="Johannesson H."/>
        </authorList>
    </citation>
    <scope>NUCLEOTIDE SEQUENCE</scope>
    <source>
        <strain evidence="2">CBS 315.58</strain>
    </source>
</reference>
<dbReference type="AlphaFoldDB" id="A0AAN6XIW0"/>
<evidence type="ECO:0008006" key="4">
    <source>
        <dbReference type="Google" id="ProtNLM"/>
    </source>
</evidence>
<comment type="caution">
    <text evidence="2">The sequence shown here is derived from an EMBL/GenBank/DDBJ whole genome shotgun (WGS) entry which is preliminary data.</text>
</comment>